<keyword evidence="5 8" id="KW-1133">Transmembrane helix</keyword>
<comment type="similarity">
    <text evidence="2">Belongs to the TrbI/VirB10 family.</text>
</comment>
<dbReference type="Gene3D" id="2.40.128.260">
    <property type="entry name" value="Type IV secretion system, VirB10/TraB/TrbI"/>
    <property type="match status" value="2"/>
</dbReference>
<dbReference type="Proteomes" id="UP000238563">
    <property type="component" value="Unassembled WGS sequence"/>
</dbReference>
<proteinExistence type="inferred from homology"/>
<evidence type="ECO:0000256" key="5">
    <source>
        <dbReference type="ARBA" id="ARBA00022989"/>
    </source>
</evidence>
<dbReference type="NCBIfam" id="NF038091">
    <property type="entry name" value="T4SS_VirB10"/>
    <property type="match status" value="1"/>
</dbReference>
<keyword evidence="6 8" id="KW-0472">Membrane</keyword>
<evidence type="ECO:0000313" key="10">
    <source>
        <dbReference type="Proteomes" id="UP000238563"/>
    </source>
</evidence>
<organism evidence="9 10">
    <name type="scientific">Phyllobacterium myrsinacearum</name>
    <dbReference type="NCBI Taxonomy" id="28101"/>
    <lineage>
        <taxon>Bacteria</taxon>
        <taxon>Pseudomonadati</taxon>
        <taxon>Pseudomonadota</taxon>
        <taxon>Alphaproteobacteria</taxon>
        <taxon>Hyphomicrobiales</taxon>
        <taxon>Phyllobacteriaceae</taxon>
        <taxon>Phyllobacterium</taxon>
    </lineage>
</organism>
<keyword evidence="4 8" id="KW-0812">Transmembrane</keyword>
<feature type="region of interest" description="Disordered" evidence="7">
    <location>
        <begin position="1"/>
        <end position="74"/>
    </location>
</feature>
<evidence type="ECO:0000256" key="6">
    <source>
        <dbReference type="ARBA" id="ARBA00023136"/>
    </source>
</evidence>
<reference evidence="9 10" key="1">
    <citation type="submission" date="2018-02" db="EMBL/GenBank/DDBJ databases">
        <title>The draft genome of Phyllobacterium myrsinacearum DSM5892.</title>
        <authorList>
            <person name="Li L."/>
            <person name="Liu L."/>
            <person name="Zhang X."/>
            <person name="Wang T."/>
        </authorList>
    </citation>
    <scope>NUCLEOTIDE SEQUENCE [LARGE SCALE GENOMIC DNA]</scope>
    <source>
        <strain evidence="9 10">DSM 5892</strain>
    </source>
</reference>
<comment type="subcellular location">
    <subcellularLocation>
        <location evidence="1">Cell membrane</location>
        <topology evidence="1">Single-pass membrane protein</topology>
    </subcellularLocation>
</comment>
<dbReference type="GO" id="GO:0005886">
    <property type="term" value="C:plasma membrane"/>
    <property type="evidence" value="ECO:0007669"/>
    <property type="project" value="UniProtKB-SubCell"/>
</dbReference>
<evidence type="ECO:0000313" key="9">
    <source>
        <dbReference type="EMBL" id="PRD49520.1"/>
    </source>
</evidence>
<name>A0A2S9J9R4_9HYPH</name>
<gene>
    <name evidence="9" type="ORF">C5750_25915</name>
</gene>
<evidence type="ECO:0000256" key="4">
    <source>
        <dbReference type="ARBA" id="ARBA00022692"/>
    </source>
</evidence>
<dbReference type="Pfam" id="PF03743">
    <property type="entry name" value="TrbI"/>
    <property type="match status" value="1"/>
</dbReference>
<dbReference type="AlphaFoldDB" id="A0A2S9J9R4"/>
<keyword evidence="3" id="KW-1003">Cell membrane</keyword>
<dbReference type="InterPro" id="IPR005498">
    <property type="entry name" value="T4SS_VirB10/TraB/TrbI"/>
</dbReference>
<dbReference type="InterPro" id="IPR042217">
    <property type="entry name" value="T4SS_VirB10/TrbI"/>
</dbReference>
<protein>
    <submittedName>
        <fullName evidence="9">Conjugal transfer protein TrbI</fullName>
    </submittedName>
</protein>
<evidence type="ECO:0000256" key="3">
    <source>
        <dbReference type="ARBA" id="ARBA00022475"/>
    </source>
</evidence>
<dbReference type="InterPro" id="IPR047695">
    <property type="entry name" value="T4SS_VirB10/PtlG"/>
</dbReference>
<sequence length="486" mass="51254">MVAALRRRHGDLPVQPAGRSGGPARARPGRRATAPPGRVRVVSRKHGGQAMTGSPMPAPDYQWRDSAPGTAVRRRTTRRGRVLALLFAVLGLAAIAYVIAGNDGPPSGPVDLPQGEEFLPLTAPQQGAFAPPPPPAIPAVVVPAAPSGMEEQAAQADLAPATPAEPDCADVIDARSARPECIEQDRQRKLLQRVHSSIVVVDSAAADMLGAGAQSTASGEADRTPAQPVATDGDRAFLARMGAAQVETAAARQIRRTDAWIAQGTLIRATLETAINSDLAGMVKAIVRKDVYSFDGRRVLIPAGSSLVGDYKNGMARGQERLFIVWTRMLRGDGVSVLLGSFGTDALGRSGLAGSVDRKYWERLGPPALLTMIGGATQYLAALGNRQNQPYTTIVDAATGTLITVPAGGNGSTANPQQIASQTLAAGIQQLAAEAFKDTSAIQPTIRIDQGSEVQVFVTRDLDFSGLYPDPVRQEFDRMRQARGHR</sequence>
<keyword evidence="10" id="KW-1185">Reference proteome</keyword>
<feature type="transmembrane region" description="Helical" evidence="8">
    <location>
        <begin position="82"/>
        <end position="100"/>
    </location>
</feature>
<evidence type="ECO:0000256" key="1">
    <source>
        <dbReference type="ARBA" id="ARBA00004162"/>
    </source>
</evidence>
<feature type="compositionally biased region" description="Low complexity" evidence="7">
    <location>
        <begin position="16"/>
        <end position="40"/>
    </location>
</feature>
<dbReference type="OrthoDB" id="9807354at2"/>
<dbReference type="EMBL" id="PVBT01000012">
    <property type="protein sequence ID" value="PRD49520.1"/>
    <property type="molecule type" value="Genomic_DNA"/>
</dbReference>
<evidence type="ECO:0000256" key="7">
    <source>
        <dbReference type="SAM" id="MobiDB-lite"/>
    </source>
</evidence>
<evidence type="ECO:0000256" key="2">
    <source>
        <dbReference type="ARBA" id="ARBA00010265"/>
    </source>
</evidence>
<accession>A0A2S9J9R4</accession>
<dbReference type="CDD" id="cd16429">
    <property type="entry name" value="VirB10"/>
    <property type="match status" value="1"/>
</dbReference>
<comment type="caution">
    <text evidence="9">The sequence shown here is derived from an EMBL/GenBank/DDBJ whole genome shotgun (WGS) entry which is preliminary data.</text>
</comment>
<evidence type="ECO:0000256" key="8">
    <source>
        <dbReference type="SAM" id="Phobius"/>
    </source>
</evidence>